<evidence type="ECO:0000256" key="1">
    <source>
        <dbReference type="SAM" id="MobiDB-lite"/>
    </source>
</evidence>
<protein>
    <submittedName>
        <fullName evidence="2">Uncharacterized protein</fullName>
    </submittedName>
</protein>
<dbReference type="OrthoDB" id="3015402at2759"/>
<feature type="non-terminal residue" evidence="2">
    <location>
        <position position="138"/>
    </location>
</feature>
<dbReference type="EMBL" id="ML770897">
    <property type="protein sequence ID" value="KAE9382876.1"/>
    <property type="molecule type" value="Genomic_DNA"/>
</dbReference>
<gene>
    <name evidence="2" type="ORF">BT96DRAFT_1044652</name>
</gene>
<dbReference type="Proteomes" id="UP000799118">
    <property type="component" value="Unassembled WGS sequence"/>
</dbReference>
<dbReference type="AlphaFoldDB" id="A0A6A4GBJ9"/>
<keyword evidence="3" id="KW-1185">Reference proteome</keyword>
<accession>A0A6A4GBJ9</accession>
<proteinExistence type="predicted"/>
<feature type="region of interest" description="Disordered" evidence="1">
    <location>
        <begin position="114"/>
        <end position="138"/>
    </location>
</feature>
<evidence type="ECO:0000313" key="3">
    <source>
        <dbReference type="Proteomes" id="UP000799118"/>
    </source>
</evidence>
<evidence type="ECO:0000313" key="2">
    <source>
        <dbReference type="EMBL" id="KAE9382876.1"/>
    </source>
</evidence>
<organism evidence="2 3">
    <name type="scientific">Gymnopus androsaceus JB14</name>
    <dbReference type="NCBI Taxonomy" id="1447944"/>
    <lineage>
        <taxon>Eukaryota</taxon>
        <taxon>Fungi</taxon>
        <taxon>Dikarya</taxon>
        <taxon>Basidiomycota</taxon>
        <taxon>Agaricomycotina</taxon>
        <taxon>Agaricomycetes</taxon>
        <taxon>Agaricomycetidae</taxon>
        <taxon>Agaricales</taxon>
        <taxon>Marasmiineae</taxon>
        <taxon>Omphalotaceae</taxon>
        <taxon>Gymnopus</taxon>
    </lineage>
</organism>
<name>A0A6A4GBJ9_9AGAR</name>
<reference evidence="2" key="1">
    <citation type="journal article" date="2019" name="Environ. Microbiol.">
        <title>Fungal ecological strategies reflected in gene transcription - a case study of two litter decomposers.</title>
        <authorList>
            <person name="Barbi F."/>
            <person name="Kohler A."/>
            <person name="Barry K."/>
            <person name="Baskaran P."/>
            <person name="Daum C."/>
            <person name="Fauchery L."/>
            <person name="Ihrmark K."/>
            <person name="Kuo A."/>
            <person name="LaButti K."/>
            <person name="Lipzen A."/>
            <person name="Morin E."/>
            <person name="Grigoriev I.V."/>
            <person name="Henrissat B."/>
            <person name="Lindahl B."/>
            <person name="Martin F."/>
        </authorList>
    </citation>
    <scope>NUCLEOTIDE SEQUENCE</scope>
    <source>
        <strain evidence="2">JB14</strain>
    </source>
</reference>
<sequence>MSTAGDDSFHFVSRLFIKYSTVLLDGLEICQIDLPTLDSVSDVGSIQHRMRASQRKTELCELVITGLSHLVSTNMESGFKQCLPLAYNEDNCKRSIFSHVFARICILSQGTKFDPEDRSGPSTGQNRLAELVKESDVS</sequence>